<comment type="caution">
    <text evidence="1">The sequence shown here is derived from an EMBL/GenBank/DDBJ whole genome shotgun (WGS) entry which is preliminary data.</text>
</comment>
<reference evidence="1" key="1">
    <citation type="journal article" date="2015" name="Nature">
        <title>Complex archaea that bridge the gap between prokaryotes and eukaryotes.</title>
        <authorList>
            <person name="Spang A."/>
            <person name="Saw J.H."/>
            <person name="Jorgensen S.L."/>
            <person name="Zaremba-Niedzwiedzka K."/>
            <person name="Martijn J."/>
            <person name="Lind A.E."/>
            <person name="van Eijk R."/>
            <person name="Schleper C."/>
            <person name="Guy L."/>
            <person name="Ettema T.J."/>
        </authorList>
    </citation>
    <scope>NUCLEOTIDE SEQUENCE</scope>
</reference>
<name>A0A0F9G287_9ZZZZ</name>
<protein>
    <submittedName>
        <fullName evidence="1">Uncharacterized protein</fullName>
    </submittedName>
</protein>
<dbReference type="AlphaFoldDB" id="A0A0F9G287"/>
<dbReference type="EMBL" id="LAZR01019376">
    <property type="protein sequence ID" value="KKL92779.1"/>
    <property type="molecule type" value="Genomic_DNA"/>
</dbReference>
<organism evidence="1">
    <name type="scientific">marine sediment metagenome</name>
    <dbReference type="NCBI Taxonomy" id="412755"/>
    <lineage>
        <taxon>unclassified sequences</taxon>
        <taxon>metagenomes</taxon>
        <taxon>ecological metagenomes</taxon>
    </lineage>
</organism>
<gene>
    <name evidence="1" type="ORF">LCGC14_1881240</name>
</gene>
<accession>A0A0F9G287</accession>
<proteinExistence type="predicted"/>
<feature type="non-terminal residue" evidence="1">
    <location>
        <position position="1"/>
    </location>
</feature>
<sequence length="225" mass="22578">LTSASTALFDGNVTVGKDAGAATVIIYPSTTNRGTFILSAGNGATDHNTTLTSGAVNGGNATLTLPILTDTLVGRLSADTLTNKTIDATGTGNVITNIASPELAAAATIDDAEVGVSFIVKLTVTSGDLTDSFTVPAGRTLEVMDAWAVKFDGAGGGADTVQLSNSGAGAITDAMSLNIGDKLMVRAAEIDDVSYQVAAAASLTATGVEGTTDVDSYVYALCMWT</sequence>
<evidence type="ECO:0000313" key="1">
    <source>
        <dbReference type="EMBL" id="KKL92779.1"/>
    </source>
</evidence>